<feature type="transmembrane region" description="Helical" evidence="1">
    <location>
        <begin position="164"/>
        <end position="181"/>
    </location>
</feature>
<dbReference type="PANTHER" id="PTHR23028:SF53">
    <property type="entry name" value="ACYL_TRANSF_3 DOMAIN-CONTAINING PROTEIN"/>
    <property type="match status" value="1"/>
</dbReference>
<dbReference type="InterPro" id="IPR050879">
    <property type="entry name" value="Acyltransferase_3"/>
</dbReference>
<proteinExistence type="predicted"/>
<keyword evidence="1" id="KW-0472">Membrane</keyword>
<reference evidence="4 5" key="1">
    <citation type="submission" date="2018-06" db="EMBL/GenBank/DDBJ databases">
        <title>Genomic Encyclopedia of Type Strains, Phase IV (KMG-IV): sequencing the most valuable type-strain genomes for metagenomic binning, comparative biology and taxonomic classification.</title>
        <authorList>
            <person name="Goeker M."/>
        </authorList>
    </citation>
    <scope>NUCLEOTIDE SEQUENCE [LARGE SCALE GENOMIC DNA]</scope>
    <source>
        <strain evidence="4 5">DSM 24032</strain>
    </source>
</reference>
<organism evidence="4 5">
    <name type="scientific">Arenicella xantha</name>
    <dbReference type="NCBI Taxonomy" id="644221"/>
    <lineage>
        <taxon>Bacteria</taxon>
        <taxon>Pseudomonadati</taxon>
        <taxon>Pseudomonadota</taxon>
        <taxon>Gammaproteobacteria</taxon>
        <taxon>Arenicellales</taxon>
        <taxon>Arenicellaceae</taxon>
        <taxon>Arenicella</taxon>
    </lineage>
</organism>
<keyword evidence="5" id="KW-1185">Reference proteome</keyword>
<evidence type="ECO:0000259" key="2">
    <source>
        <dbReference type="Pfam" id="PF01757"/>
    </source>
</evidence>
<dbReference type="InterPro" id="IPR043968">
    <property type="entry name" value="SGNH"/>
</dbReference>
<feature type="transmembrane region" description="Helical" evidence="1">
    <location>
        <begin position="105"/>
        <end position="124"/>
    </location>
</feature>
<dbReference type="RefSeq" id="WP_113953909.1">
    <property type="nucleotide sequence ID" value="NZ_QNRT01000002.1"/>
</dbReference>
<dbReference type="GO" id="GO:0016020">
    <property type="term" value="C:membrane"/>
    <property type="evidence" value="ECO:0007669"/>
    <property type="project" value="TreeGrafter"/>
</dbReference>
<feature type="domain" description="Acyltransferase 3" evidence="2">
    <location>
        <begin position="7"/>
        <end position="345"/>
    </location>
</feature>
<feature type="transmembrane region" description="Helical" evidence="1">
    <location>
        <begin position="209"/>
        <end position="229"/>
    </location>
</feature>
<dbReference type="Pfam" id="PF19040">
    <property type="entry name" value="SGNH"/>
    <property type="match status" value="1"/>
</dbReference>
<dbReference type="GO" id="GO:0009103">
    <property type="term" value="P:lipopolysaccharide biosynthetic process"/>
    <property type="evidence" value="ECO:0007669"/>
    <property type="project" value="TreeGrafter"/>
</dbReference>
<evidence type="ECO:0000313" key="4">
    <source>
        <dbReference type="EMBL" id="RBP51112.1"/>
    </source>
</evidence>
<evidence type="ECO:0000259" key="3">
    <source>
        <dbReference type="Pfam" id="PF19040"/>
    </source>
</evidence>
<dbReference type="PANTHER" id="PTHR23028">
    <property type="entry name" value="ACETYLTRANSFERASE"/>
    <property type="match status" value="1"/>
</dbReference>
<comment type="caution">
    <text evidence="4">The sequence shown here is derived from an EMBL/GenBank/DDBJ whole genome shotgun (WGS) entry which is preliminary data.</text>
</comment>
<feature type="transmembrane region" description="Helical" evidence="1">
    <location>
        <begin position="236"/>
        <end position="256"/>
    </location>
</feature>
<dbReference type="GO" id="GO:0016747">
    <property type="term" value="F:acyltransferase activity, transferring groups other than amino-acyl groups"/>
    <property type="evidence" value="ECO:0007669"/>
    <property type="project" value="InterPro"/>
</dbReference>
<feature type="transmembrane region" description="Helical" evidence="1">
    <location>
        <begin position="28"/>
        <end position="52"/>
    </location>
</feature>
<feature type="transmembrane region" description="Helical" evidence="1">
    <location>
        <begin position="324"/>
        <end position="344"/>
    </location>
</feature>
<accession>A0A395JK57</accession>
<evidence type="ECO:0000256" key="1">
    <source>
        <dbReference type="SAM" id="Phobius"/>
    </source>
</evidence>
<feature type="transmembrane region" description="Helical" evidence="1">
    <location>
        <begin position="262"/>
        <end position="282"/>
    </location>
</feature>
<dbReference type="AlphaFoldDB" id="A0A395JK57"/>
<dbReference type="EMBL" id="QNRT01000002">
    <property type="protein sequence ID" value="RBP51112.1"/>
    <property type="molecule type" value="Genomic_DNA"/>
</dbReference>
<dbReference type="InterPro" id="IPR002656">
    <property type="entry name" value="Acyl_transf_3_dom"/>
</dbReference>
<dbReference type="Pfam" id="PF01757">
    <property type="entry name" value="Acyl_transf_3"/>
    <property type="match status" value="1"/>
</dbReference>
<evidence type="ECO:0000313" key="5">
    <source>
        <dbReference type="Proteomes" id="UP000253083"/>
    </source>
</evidence>
<feature type="transmembrane region" description="Helical" evidence="1">
    <location>
        <begin position="294"/>
        <end position="318"/>
    </location>
</feature>
<dbReference type="SUPFAM" id="SSF52266">
    <property type="entry name" value="SGNH hydrolase"/>
    <property type="match status" value="1"/>
</dbReference>
<feature type="transmembrane region" description="Helical" evidence="1">
    <location>
        <begin position="73"/>
        <end position="93"/>
    </location>
</feature>
<keyword evidence="1" id="KW-1133">Transmembrane helix</keyword>
<protein>
    <submittedName>
        <fullName evidence="4">Peptidoglycan/LPS O-acetylase OafA/YrhL</fullName>
    </submittedName>
</protein>
<dbReference type="InParanoid" id="A0A395JK57"/>
<dbReference type="OrthoDB" id="9767863at2"/>
<gene>
    <name evidence="4" type="ORF">DFR28_102531</name>
</gene>
<feature type="transmembrane region" description="Helical" evidence="1">
    <location>
        <begin position="379"/>
        <end position="398"/>
    </location>
</feature>
<sequence length="660" mass="74313">MLKYRPDIDGLRAIAVASVVLFHLQESLLPGGFVGVDIFFVISGYLITKLIYSELSETGQFSFKRFYIRRVRRLFPALFSIFLLCLVLAYLLFSPSYLVEFAQSLITAFFSVSNIFFWSISDYFNSDSSVKPLLHTWSLSVEEQFYLLWPATLVGLFALNKKPLIPAFIVLVGVASLLLNLEAFSDDSIIMPWIATQNDPISNNVASTAFYWLPFRVFEFSIGAILVWLAQPKRQWLAECAFAAGLSMILLSIFALDSEINFPSTAALIPTIGAALMIFSGGGHRLSWLVSNRLMVRLGLISYSLYLIHWPLIVFYKYSIGRAFWFSEIVLLTVISLIVASLMYRFIEQPFRKPNIEKESIEKASTGKKATAASPNRRFLIGSACATLITIAISANAISSHGWLWRYPPDVVAQLSYQKGDYTEFFWADIKRLEAGFQNNDKPKVLIIGDSMAANLVNVLVAANASEQLDMATIMISHNCKTLFGFTDNQYLRIYRGAATKCQREHDRVLAKTALLENADTIVLASHLWNFNKAESIPGTVAHLKTLSDAKVMVLGLKVQRDNGIVFLSKHAFSPQVHTLRTLPHPKTVEINDVLKSQANDYIYFDLLDGFCNEQGCQRVTKDGYAIIFDESHLSENGAKLLAQNIHTTDWFKHLLERKQ</sequence>
<dbReference type="Proteomes" id="UP000253083">
    <property type="component" value="Unassembled WGS sequence"/>
</dbReference>
<name>A0A395JK57_9GAMM</name>
<feature type="domain" description="SGNH" evidence="3">
    <location>
        <begin position="439"/>
        <end position="646"/>
    </location>
</feature>
<keyword evidence="1" id="KW-0812">Transmembrane</keyword>